<accession>A0ABQ6AC82</accession>
<reference evidence="5" key="1">
    <citation type="journal article" date="2019" name="Int. J. Syst. Evol. Microbiol.">
        <title>The Global Catalogue of Microorganisms (GCM) 10K type strain sequencing project: providing services to taxonomists for standard genome sequencing and annotation.</title>
        <authorList>
            <consortium name="The Broad Institute Genomics Platform"/>
            <consortium name="The Broad Institute Genome Sequencing Center for Infectious Disease"/>
            <person name="Wu L."/>
            <person name="Ma J."/>
        </authorList>
    </citation>
    <scope>NUCLEOTIDE SEQUENCE [LARGE SCALE GENOMIC DNA]</scope>
    <source>
        <strain evidence="5">NBRC 112502</strain>
    </source>
</reference>
<protein>
    <submittedName>
        <fullName evidence="4">Transcriptional regulator</fullName>
    </submittedName>
</protein>
<dbReference type="EMBL" id="BSOS01000106">
    <property type="protein sequence ID" value="GLR69045.1"/>
    <property type="molecule type" value="Genomic_DNA"/>
</dbReference>
<dbReference type="InterPro" id="IPR050707">
    <property type="entry name" value="HTH_MetabolicPath_Reg"/>
</dbReference>
<dbReference type="RefSeq" id="WP_284259905.1">
    <property type="nucleotide sequence ID" value="NZ_BSOS01000106.1"/>
</dbReference>
<dbReference type="Proteomes" id="UP001156641">
    <property type="component" value="Unassembled WGS sequence"/>
</dbReference>
<gene>
    <name evidence="4" type="ORF">GCM10010909_37280</name>
</gene>
<dbReference type="InterPro" id="IPR036390">
    <property type="entry name" value="WH_DNA-bd_sf"/>
</dbReference>
<evidence type="ECO:0000313" key="4">
    <source>
        <dbReference type="EMBL" id="GLR69045.1"/>
    </source>
</evidence>
<dbReference type="InterPro" id="IPR029016">
    <property type="entry name" value="GAF-like_dom_sf"/>
</dbReference>
<dbReference type="Gene3D" id="1.10.10.10">
    <property type="entry name" value="Winged helix-like DNA-binding domain superfamily/Winged helix DNA-binding domain"/>
    <property type="match status" value="1"/>
</dbReference>
<sequence>MATALEPNKTKIAKRVIEVFEFFNETSRKATVMDIVRRYGRPQSSTSELLSSLVEMGLLYKDSRSRYYSPTPRLAALGTSAQPGIIRDGRLFALMDRLARTTRNSVALFGMVGTYVQVFHFSSGADPMVGNIDYGASEQLSASTAGQLLLSTLPPDQAGRMLWRLNAEAPAESKFKQAEIRANVSLFRRQGHAVGPAGFAPGLNVVTTLLPRFGAERALALGVLYQATSPLETVPLIEAMREGIAQCTTNAGMDYRGPVQAQFMMAG</sequence>
<evidence type="ECO:0000256" key="2">
    <source>
        <dbReference type="ARBA" id="ARBA00023163"/>
    </source>
</evidence>
<proteinExistence type="predicted"/>
<dbReference type="Pfam" id="PF09339">
    <property type="entry name" value="HTH_IclR"/>
    <property type="match status" value="1"/>
</dbReference>
<dbReference type="SUPFAM" id="SSF46785">
    <property type="entry name" value="Winged helix' DNA-binding domain"/>
    <property type="match status" value="1"/>
</dbReference>
<dbReference type="SUPFAM" id="SSF55781">
    <property type="entry name" value="GAF domain-like"/>
    <property type="match status" value="1"/>
</dbReference>
<dbReference type="InterPro" id="IPR036388">
    <property type="entry name" value="WH-like_DNA-bd_sf"/>
</dbReference>
<dbReference type="InterPro" id="IPR005471">
    <property type="entry name" value="Tscrpt_reg_IclR_N"/>
</dbReference>
<name>A0ABQ6AC82_9PROT</name>
<evidence type="ECO:0000313" key="5">
    <source>
        <dbReference type="Proteomes" id="UP001156641"/>
    </source>
</evidence>
<organism evidence="4 5">
    <name type="scientific">Acidocella aquatica</name>
    <dbReference type="NCBI Taxonomy" id="1922313"/>
    <lineage>
        <taxon>Bacteria</taxon>
        <taxon>Pseudomonadati</taxon>
        <taxon>Pseudomonadota</taxon>
        <taxon>Alphaproteobacteria</taxon>
        <taxon>Acetobacterales</taxon>
        <taxon>Acidocellaceae</taxon>
        <taxon>Acidocella</taxon>
    </lineage>
</organism>
<dbReference type="PANTHER" id="PTHR30136">
    <property type="entry name" value="HELIX-TURN-HELIX TRANSCRIPTIONAL REGULATOR, ICLR FAMILY"/>
    <property type="match status" value="1"/>
</dbReference>
<dbReference type="Gene3D" id="3.30.450.40">
    <property type="match status" value="1"/>
</dbReference>
<dbReference type="PANTHER" id="PTHR30136:SF35">
    <property type="entry name" value="HTH-TYPE TRANSCRIPTIONAL REGULATOR RV1719"/>
    <property type="match status" value="1"/>
</dbReference>
<comment type="caution">
    <text evidence="4">The sequence shown here is derived from an EMBL/GenBank/DDBJ whole genome shotgun (WGS) entry which is preliminary data.</text>
</comment>
<keyword evidence="1" id="KW-0805">Transcription regulation</keyword>
<keyword evidence="5" id="KW-1185">Reference proteome</keyword>
<keyword evidence="2" id="KW-0804">Transcription</keyword>
<evidence type="ECO:0000259" key="3">
    <source>
        <dbReference type="PROSITE" id="PS51077"/>
    </source>
</evidence>
<dbReference type="PROSITE" id="PS51077">
    <property type="entry name" value="HTH_ICLR"/>
    <property type="match status" value="1"/>
</dbReference>
<evidence type="ECO:0000256" key="1">
    <source>
        <dbReference type="ARBA" id="ARBA00023015"/>
    </source>
</evidence>
<feature type="domain" description="HTH iclR-type" evidence="3">
    <location>
        <begin position="10"/>
        <end position="72"/>
    </location>
</feature>
<dbReference type="SMART" id="SM00346">
    <property type="entry name" value="HTH_ICLR"/>
    <property type="match status" value="1"/>
</dbReference>